<gene>
    <name evidence="6" type="ORF">ENM31_04815</name>
</gene>
<accession>A0A7J3VUG6</accession>
<sequence>MSLEPRRITLADVSSLKPHEQSIQHAVDKLAHEIKTSGRIIHPVVVDAKTGLVVDGTHRVEAVRQLNLRYIPVYRVDYLSESVVLDGWGRVLRKNVVPEKVLQTALDKGFKPVEDEGHDAALCFVENSGRKTCFALDESDLLRLYDRISGLERLLSVHDVSYVPEPELSYILRSGGFRMGYTIRRLRKAEVLNVVEKGFRLPPKSTRHLVDRRPMFVLCPLELLVQEDANRLFEEWLEKGVWVDLGSGVVIDRRYDEKILLYFRQDLRSLYPENVLKLLEAVKV</sequence>
<name>A0A7J3VUG6_CALS0</name>
<keyword evidence="1" id="KW-0808">Transferase</keyword>
<evidence type="ECO:0000313" key="6">
    <source>
        <dbReference type="EMBL" id="HHM44600.1"/>
    </source>
</evidence>
<feature type="domain" description="ParB-like N-terminal" evidence="5">
    <location>
        <begin position="9"/>
        <end position="91"/>
    </location>
</feature>
<evidence type="ECO:0000256" key="1">
    <source>
        <dbReference type="ARBA" id="ARBA00022679"/>
    </source>
</evidence>
<proteinExistence type="predicted"/>
<organism evidence="6">
    <name type="scientific">Caldiarchaeum subterraneum</name>
    <dbReference type="NCBI Taxonomy" id="311458"/>
    <lineage>
        <taxon>Archaea</taxon>
        <taxon>Nitrososphaerota</taxon>
        <taxon>Candidatus Caldarchaeales</taxon>
        <taxon>Candidatus Caldarchaeaceae</taxon>
        <taxon>Candidatus Caldarchaeum</taxon>
    </lineage>
</organism>
<evidence type="ECO:0000256" key="2">
    <source>
        <dbReference type="ARBA" id="ARBA00022741"/>
    </source>
</evidence>
<dbReference type="SUPFAM" id="SSF110849">
    <property type="entry name" value="ParB/Sulfiredoxin"/>
    <property type="match status" value="1"/>
</dbReference>
<dbReference type="EMBL" id="DRXH01000167">
    <property type="protein sequence ID" value="HHM44600.1"/>
    <property type="molecule type" value="Genomic_DNA"/>
</dbReference>
<keyword evidence="3" id="KW-0418">Kinase</keyword>
<dbReference type="InterPro" id="IPR036086">
    <property type="entry name" value="ParB/Sulfiredoxin_sf"/>
</dbReference>
<dbReference type="AlphaFoldDB" id="A0A7J3VUG6"/>
<evidence type="ECO:0000256" key="4">
    <source>
        <dbReference type="ARBA" id="ARBA00022840"/>
    </source>
</evidence>
<dbReference type="Gene3D" id="3.90.1530.10">
    <property type="entry name" value="Conserved hypothetical protein from pyrococcus furiosus pfu- 392566-001, ParB domain"/>
    <property type="match status" value="1"/>
</dbReference>
<evidence type="ECO:0000259" key="5">
    <source>
        <dbReference type="SMART" id="SM00470"/>
    </source>
</evidence>
<dbReference type="CDD" id="cd16400">
    <property type="entry name" value="ParB_Srx_like_nuclease"/>
    <property type="match status" value="1"/>
</dbReference>
<dbReference type="SMART" id="SM00470">
    <property type="entry name" value="ParB"/>
    <property type="match status" value="1"/>
</dbReference>
<reference evidence="6" key="1">
    <citation type="journal article" date="2020" name="mSystems">
        <title>Genome- and Community-Level Interaction Insights into Carbon Utilization and Element Cycling Functions of Hydrothermarchaeota in Hydrothermal Sediment.</title>
        <authorList>
            <person name="Zhou Z."/>
            <person name="Liu Y."/>
            <person name="Xu W."/>
            <person name="Pan J."/>
            <person name="Luo Z.H."/>
            <person name="Li M."/>
        </authorList>
    </citation>
    <scope>NUCLEOTIDE SEQUENCE [LARGE SCALE GENOMIC DNA]</scope>
    <source>
        <strain evidence="6">SpSt-1074</strain>
    </source>
</reference>
<dbReference type="InterPro" id="IPR023098">
    <property type="entry name" value="SerK/SbnI_C"/>
</dbReference>
<keyword evidence="4" id="KW-0067">ATP-binding</keyword>
<dbReference type="InterPro" id="IPR003115">
    <property type="entry name" value="ParB_N"/>
</dbReference>
<comment type="caution">
    <text evidence="6">The sequence shown here is derived from an EMBL/GenBank/DDBJ whole genome shotgun (WGS) entry which is preliminary data.</text>
</comment>
<protein>
    <recommendedName>
        <fullName evidence="5">ParB-like N-terminal domain-containing protein</fullName>
    </recommendedName>
</protein>
<keyword evidence="2" id="KW-0547">Nucleotide-binding</keyword>
<evidence type="ECO:0000256" key="3">
    <source>
        <dbReference type="ARBA" id="ARBA00022777"/>
    </source>
</evidence>
<dbReference type="GO" id="GO:0005524">
    <property type="term" value="F:ATP binding"/>
    <property type="evidence" value="ECO:0007669"/>
    <property type="project" value="UniProtKB-KW"/>
</dbReference>
<dbReference type="Gene3D" id="3.30.1760.10">
    <property type="entry name" value="Conserved hypothetical protein from pyrococcus furiosus pfu- 392566-001, domain 2"/>
    <property type="match status" value="1"/>
</dbReference>
<dbReference type="Pfam" id="PF02195">
    <property type="entry name" value="ParB_N"/>
    <property type="match status" value="1"/>
</dbReference>
<dbReference type="GO" id="GO:0016301">
    <property type="term" value="F:kinase activity"/>
    <property type="evidence" value="ECO:0007669"/>
    <property type="project" value="UniProtKB-KW"/>
</dbReference>